<dbReference type="Gene3D" id="3.55.10.10">
    <property type="entry name" value="Archease domain"/>
    <property type="match status" value="1"/>
</dbReference>
<dbReference type="Proteomes" id="UP000024332">
    <property type="component" value="Unassembled WGS sequence"/>
</dbReference>
<dbReference type="PANTHER" id="PTHR12682:SF11">
    <property type="entry name" value="PROTEIN ARCHEASE"/>
    <property type="match status" value="1"/>
</dbReference>
<keyword evidence="3 6" id="KW-0479">Metal-binding</keyword>
<comment type="caution">
    <text evidence="8">The sequence shown here is derived from an EMBL/GenBank/DDBJ whole genome shotgun (WGS) entry which is preliminary data.</text>
</comment>
<dbReference type="OrthoDB" id="8831at2157"/>
<evidence type="ECO:0000256" key="3">
    <source>
        <dbReference type="ARBA" id="ARBA00022723"/>
    </source>
</evidence>
<evidence type="ECO:0000313" key="9">
    <source>
        <dbReference type="Proteomes" id="UP000024332"/>
    </source>
</evidence>
<evidence type="ECO:0000256" key="1">
    <source>
        <dbReference type="ARBA" id="ARBA00007963"/>
    </source>
</evidence>
<proteinExistence type="inferred from homology"/>
<feature type="binding site" evidence="6">
    <location>
        <position position="138"/>
    </location>
    <ligand>
        <name>Ca(2+)</name>
        <dbReference type="ChEBI" id="CHEBI:29108"/>
    </ligand>
</feature>
<dbReference type="AlphaFoldDB" id="A0A031LP11"/>
<dbReference type="NCBIfam" id="NF001617">
    <property type="entry name" value="PRK00407.1"/>
    <property type="match status" value="1"/>
</dbReference>
<dbReference type="HAMAP" id="MF_01222">
    <property type="entry name" value="Archease_arch"/>
    <property type="match status" value="1"/>
</dbReference>
<dbReference type="Pfam" id="PF01951">
    <property type="entry name" value="Archease"/>
    <property type="match status" value="1"/>
</dbReference>
<gene>
    <name evidence="8" type="ORF">CM19_08930</name>
</gene>
<dbReference type="EMBL" id="JFZT01000047">
    <property type="protein sequence ID" value="EZQ03834.1"/>
    <property type="molecule type" value="Genomic_DNA"/>
</dbReference>
<dbReference type="PANTHER" id="PTHR12682">
    <property type="entry name" value="ARCHEASE"/>
    <property type="match status" value="1"/>
</dbReference>
<evidence type="ECO:0000256" key="5">
    <source>
        <dbReference type="ARBA" id="ARBA00024970"/>
    </source>
</evidence>
<feature type="binding site" evidence="6">
    <location>
        <position position="139"/>
    </location>
    <ligand>
        <name>Ca(2+)</name>
        <dbReference type="ChEBI" id="CHEBI:29108"/>
    </ligand>
</feature>
<dbReference type="InterPro" id="IPR002804">
    <property type="entry name" value="Archease"/>
</dbReference>
<dbReference type="InterPro" id="IPR023572">
    <property type="entry name" value="Archease_dom"/>
</dbReference>
<feature type="domain" description="Archease" evidence="7">
    <location>
        <begin position="4"/>
        <end position="139"/>
    </location>
</feature>
<dbReference type="RefSeq" id="WP_048100011.1">
    <property type="nucleotide sequence ID" value="NZ_JFZT01000047.1"/>
</dbReference>
<name>A0A031LP11_9CREN</name>
<feature type="binding site" evidence="6">
    <location>
        <position position="12"/>
    </location>
    <ligand>
        <name>Ca(2+)</name>
        <dbReference type="ChEBI" id="CHEBI:29108"/>
    </ligand>
</feature>
<accession>A0A031LP11</accession>
<evidence type="ECO:0000256" key="4">
    <source>
        <dbReference type="ARBA" id="ARBA00022837"/>
    </source>
</evidence>
<dbReference type="SUPFAM" id="SSF69819">
    <property type="entry name" value="MTH1598-like"/>
    <property type="match status" value="1"/>
</dbReference>
<keyword evidence="4 6" id="KW-0106">Calcium</keyword>
<evidence type="ECO:0000313" key="8">
    <source>
        <dbReference type="EMBL" id="EZQ03834.1"/>
    </source>
</evidence>
<organism evidence="8 9">
    <name type="scientific">Candidatus Acidianus copahuensis</name>
    <dbReference type="NCBI Taxonomy" id="1160895"/>
    <lineage>
        <taxon>Archaea</taxon>
        <taxon>Thermoproteota</taxon>
        <taxon>Thermoprotei</taxon>
        <taxon>Sulfolobales</taxon>
        <taxon>Sulfolobaceae</taxon>
        <taxon>Acidianus</taxon>
    </lineage>
</organism>
<evidence type="ECO:0000256" key="2">
    <source>
        <dbReference type="ARBA" id="ARBA00022694"/>
    </source>
</evidence>
<keyword evidence="2 6" id="KW-0819">tRNA processing</keyword>
<reference evidence="8 9" key="1">
    <citation type="submission" date="2014-03" db="EMBL/GenBank/DDBJ databases">
        <title>Draft genome sequence of the novel thermoacidophilic archaea Acidianus copahuensis ALE1 strain, isolated from Copahue volcanic area in Neuquen Argentina.</title>
        <authorList>
            <person name="Urbieta M.S."/>
            <person name="Rascovan N."/>
            <person name="Castro C."/>
            <person name="Revale S."/>
            <person name="Giaveno M.A."/>
            <person name="Vazquez M.P."/>
            <person name="Donati E.R."/>
        </authorList>
    </citation>
    <scope>NUCLEOTIDE SEQUENCE [LARGE SCALE GENOMIC DNA]</scope>
    <source>
        <strain evidence="8 9">ALE1</strain>
    </source>
</reference>
<dbReference type="InterPro" id="IPR022952">
    <property type="entry name" value="Archease_arc"/>
</dbReference>
<dbReference type="STRING" id="1160895.CM19_08930"/>
<evidence type="ECO:0000256" key="6">
    <source>
        <dbReference type="HAMAP-Rule" id="MF_01222"/>
    </source>
</evidence>
<evidence type="ECO:0000259" key="7">
    <source>
        <dbReference type="Pfam" id="PF01951"/>
    </source>
</evidence>
<comment type="similarity">
    <text evidence="1 6">Belongs to the archease family.</text>
</comment>
<comment type="function">
    <text evidence="5 6">Activates the tRNA-splicing ligase complex by facilitating the enzymatic turnover of catalytic subunit RtcB. Acts by promoting the guanylylation of RtcB, a key intermediate step in tRNA ligation. Can also alter the NTP specificity of RtcB such that ATP, dGTP or ITP is used efficiently.</text>
</comment>
<sequence length="139" mass="16173">MKKFEFVDNTADVGIRAFGNSLNEAFENAALAMFEVMTDTQKVSPKEKREINVDGIDLENLLYRWLEALLVFYDSELLLFSKFKVNINQDLMSLNATVWGEKFDSRKHEKRTLVKAITYSQMSIKKTDNEYILEFVVDI</sequence>
<dbReference type="GO" id="GO:0005509">
    <property type="term" value="F:calcium ion binding"/>
    <property type="evidence" value="ECO:0007669"/>
    <property type="project" value="UniProtKB-UniRule"/>
</dbReference>
<dbReference type="GO" id="GO:0006388">
    <property type="term" value="P:tRNA splicing, via endonucleolytic cleavage and ligation"/>
    <property type="evidence" value="ECO:0007669"/>
    <property type="project" value="UniProtKB-UniRule"/>
</dbReference>
<protein>
    <recommendedName>
        <fullName evidence="6">Protein archease</fullName>
    </recommendedName>
</protein>
<keyword evidence="9" id="KW-1185">Reference proteome</keyword>
<dbReference type="InterPro" id="IPR036820">
    <property type="entry name" value="Archease_dom_sf"/>
</dbReference>